<organism evidence="1">
    <name type="scientific">marine sediment metagenome</name>
    <dbReference type="NCBI Taxonomy" id="412755"/>
    <lineage>
        <taxon>unclassified sequences</taxon>
        <taxon>metagenomes</taxon>
        <taxon>ecological metagenomes</taxon>
    </lineage>
</organism>
<comment type="caution">
    <text evidence="1">The sequence shown here is derived from an EMBL/GenBank/DDBJ whole genome shotgun (WGS) entry which is preliminary data.</text>
</comment>
<dbReference type="EMBL" id="LAZR01004529">
    <property type="protein sequence ID" value="KKN07775.1"/>
    <property type="molecule type" value="Genomic_DNA"/>
</dbReference>
<sequence>MGLNTRKKRNKKLDKKKNLRVNQIKLSVNFTWIKENIYLLDQSNYKSINQFIWHLNLLIKFGYIKKIKVGGKYTIFISHNLDEKFGRIWFLLRDD</sequence>
<protein>
    <submittedName>
        <fullName evidence="1">Uncharacterized protein</fullName>
    </submittedName>
</protein>
<gene>
    <name evidence="1" type="ORF">LCGC14_1063540</name>
</gene>
<dbReference type="AlphaFoldDB" id="A0A0F9MKH8"/>
<proteinExistence type="predicted"/>
<evidence type="ECO:0000313" key="1">
    <source>
        <dbReference type="EMBL" id="KKN07775.1"/>
    </source>
</evidence>
<accession>A0A0F9MKH8</accession>
<name>A0A0F9MKH8_9ZZZZ</name>
<reference evidence="1" key="1">
    <citation type="journal article" date="2015" name="Nature">
        <title>Complex archaea that bridge the gap between prokaryotes and eukaryotes.</title>
        <authorList>
            <person name="Spang A."/>
            <person name="Saw J.H."/>
            <person name="Jorgensen S.L."/>
            <person name="Zaremba-Niedzwiedzka K."/>
            <person name="Martijn J."/>
            <person name="Lind A.E."/>
            <person name="van Eijk R."/>
            <person name="Schleper C."/>
            <person name="Guy L."/>
            <person name="Ettema T.J."/>
        </authorList>
    </citation>
    <scope>NUCLEOTIDE SEQUENCE</scope>
</reference>